<evidence type="ECO:0000313" key="7">
    <source>
        <dbReference type="WBParaSite" id="BTMF_0001556501-mRNA-1"/>
    </source>
</evidence>
<dbReference type="GO" id="GO:0005634">
    <property type="term" value="C:nucleus"/>
    <property type="evidence" value="ECO:0007669"/>
    <property type="project" value="UniProtKB-ARBA"/>
</dbReference>
<sequence>MGRTKGSEAGNLSVTKRGMKNGKDRGVAVIAKSGFDGPLNAPWRKTVSIFKQPVTLVHTTSRETKNPTNEQLRRVCASSNLKNKVDKPRQLYWAKSLENLCAMVPVCNADRITIDDNEHISHKLDLAGKMEPALGIIGTDGSAASLCSALHGFGASVITGQTATKKQLESSPSFSTNVDQPFIQAMSVSEQDIQQQERRVLDMRKRLQEARKHFHIEFRLNDPFIIIIIIMQRIKRIIVHTDFSPNRWTYSFPRIFEK</sequence>
<evidence type="ECO:0000313" key="6">
    <source>
        <dbReference type="Proteomes" id="UP000280834"/>
    </source>
</evidence>
<dbReference type="Pfam" id="PF14048">
    <property type="entry name" value="MBD_C"/>
    <property type="match status" value="1"/>
</dbReference>
<dbReference type="AlphaFoldDB" id="A0A0R3R6C1"/>
<gene>
    <name evidence="5" type="ORF">BTMF_LOCUS13557</name>
</gene>
<feature type="coiled-coil region" evidence="1">
    <location>
        <begin position="186"/>
        <end position="213"/>
    </location>
</feature>
<protein>
    <submittedName>
        <fullName evidence="7">Integrase core domain containing protein</fullName>
    </submittedName>
</protein>
<evidence type="ECO:0000259" key="3">
    <source>
        <dbReference type="Pfam" id="PF14048"/>
    </source>
</evidence>
<feature type="domain" description="Methyl-CpG-binding" evidence="4">
    <location>
        <begin position="36"/>
        <end position="102"/>
    </location>
</feature>
<feature type="region of interest" description="Disordered" evidence="2">
    <location>
        <begin position="1"/>
        <end position="20"/>
    </location>
</feature>
<organism evidence="7">
    <name type="scientific">Brugia timori</name>
    <dbReference type="NCBI Taxonomy" id="42155"/>
    <lineage>
        <taxon>Eukaryota</taxon>
        <taxon>Metazoa</taxon>
        <taxon>Ecdysozoa</taxon>
        <taxon>Nematoda</taxon>
        <taxon>Chromadorea</taxon>
        <taxon>Rhabditida</taxon>
        <taxon>Spirurina</taxon>
        <taxon>Spiruromorpha</taxon>
        <taxon>Filarioidea</taxon>
        <taxon>Onchocercidae</taxon>
        <taxon>Brugia</taxon>
    </lineage>
</organism>
<dbReference type="Proteomes" id="UP000280834">
    <property type="component" value="Unassembled WGS sequence"/>
</dbReference>
<evidence type="ECO:0000256" key="1">
    <source>
        <dbReference type="SAM" id="Coils"/>
    </source>
</evidence>
<feature type="domain" description="Methyl-CpG binding protein 2/3 C-terminal" evidence="3">
    <location>
        <begin position="117"/>
        <end position="210"/>
    </location>
</feature>
<keyword evidence="1" id="KW-0175">Coiled coil</keyword>
<accession>A0A0R3R6C1</accession>
<dbReference type="WBParaSite" id="BTMF_0001556501-mRNA-1">
    <property type="protein sequence ID" value="BTMF_0001556501-mRNA-1"/>
    <property type="gene ID" value="BTMF_0001556501"/>
</dbReference>
<evidence type="ECO:0000313" key="5">
    <source>
        <dbReference type="EMBL" id="VDO46159.1"/>
    </source>
</evidence>
<dbReference type="Pfam" id="PF16564">
    <property type="entry name" value="MBDa"/>
    <property type="match status" value="1"/>
</dbReference>
<dbReference type="InterPro" id="IPR025884">
    <property type="entry name" value="MeCpG-bd_2/3_C_dom"/>
</dbReference>
<keyword evidence="6" id="KW-1185">Reference proteome</keyword>
<reference evidence="7" key="1">
    <citation type="submission" date="2017-02" db="UniProtKB">
        <authorList>
            <consortium name="WormBaseParasite"/>
        </authorList>
    </citation>
    <scope>IDENTIFICATION</scope>
</reference>
<evidence type="ECO:0000259" key="4">
    <source>
        <dbReference type="Pfam" id="PF16564"/>
    </source>
</evidence>
<dbReference type="STRING" id="42155.A0A0R3R6C1"/>
<proteinExistence type="predicted"/>
<name>A0A0R3R6C1_9BILA</name>
<reference evidence="5 6" key="2">
    <citation type="submission" date="2018-11" db="EMBL/GenBank/DDBJ databases">
        <authorList>
            <consortium name="Pathogen Informatics"/>
        </authorList>
    </citation>
    <scope>NUCLEOTIDE SEQUENCE [LARGE SCALE GENOMIC DNA]</scope>
</reference>
<dbReference type="EMBL" id="UZAG01020232">
    <property type="protein sequence ID" value="VDO46159.1"/>
    <property type="molecule type" value="Genomic_DNA"/>
</dbReference>
<dbReference type="InterPro" id="IPR032343">
    <property type="entry name" value="MBD2/MBD3_p55-bd"/>
</dbReference>
<evidence type="ECO:0000256" key="2">
    <source>
        <dbReference type="SAM" id="MobiDB-lite"/>
    </source>
</evidence>